<proteinExistence type="predicted"/>
<name>A0A2N5UNR9_9BASI</name>
<feature type="region of interest" description="Disordered" evidence="1">
    <location>
        <begin position="280"/>
        <end position="321"/>
    </location>
</feature>
<feature type="region of interest" description="Disordered" evidence="1">
    <location>
        <begin position="163"/>
        <end position="188"/>
    </location>
</feature>
<gene>
    <name evidence="2" type="ORF">PCANC_14869</name>
</gene>
<dbReference type="Proteomes" id="UP000235388">
    <property type="component" value="Unassembled WGS sequence"/>
</dbReference>
<evidence type="ECO:0000313" key="3">
    <source>
        <dbReference type="Proteomes" id="UP000235388"/>
    </source>
</evidence>
<reference evidence="2 3" key="1">
    <citation type="submission" date="2017-11" db="EMBL/GenBank/DDBJ databases">
        <title>De novo assembly and phasing of dikaryotic genomes from two isolates of Puccinia coronata f. sp. avenae, the causal agent of oat crown rust.</title>
        <authorList>
            <person name="Miller M.E."/>
            <person name="Zhang Y."/>
            <person name="Omidvar V."/>
            <person name="Sperschneider J."/>
            <person name="Schwessinger B."/>
            <person name="Raley C."/>
            <person name="Palmer J.M."/>
            <person name="Garnica D."/>
            <person name="Upadhyaya N."/>
            <person name="Rathjen J."/>
            <person name="Taylor J.M."/>
            <person name="Park R.F."/>
            <person name="Dodds P.N."/>
            <person name="Hirsch C.D."/>
            <person name="Kianian S.F."/>
            <person name="Figueroa M."/>
        </authorList>
    </citation>
    <scope>NUCLEOTIDE SEQUENCE [LARGE SCALE GENOMIC DNA]</scope>
    <source>
        <strain evidence="2">12NC29</strain>
    </source>
</reference>
<dbReference type="EMBL" id="PGCJ01000195">
    <property type="protein sequence ID" value="PLW39402.1"/>
    <property type="molecule type" value="Genomic_DNA"/>
</dbReference>
<feature type="compositionally biased region" description="Basic and acidic residues" evidence="1">
    <location>
        <begin position="402"/>
        <end position="411"/>
    </location>
</feature>
<evidence type="ECO:0000313" key="2">
    <source>
        <dbReference type="EMBL" id="PLW39402.1"/>
    </source>
</evidence>
<organism evidence="2 3">
    <name type="scientific">Puccinia coronata f. sp. avenae</name>
    <dbReference type="NCBI Taxonomy" id="200324"/>
    <lineage>
        <taxon>Eukaryota</taxon>
        <taxon>Fungi</taxon>
        <taxon>Dikarya</taxon>
        <taxon>Basidiomycota</taxon>
        <taxon>Pucciniomycotina</taxon>
        <taxon>Pucciniomycetes</taxon>
        <taxon>Pucciniales</taxon>
        <taxon>Pucciniaceae</taxon>
        <taxon>Puccinia</taxon>
    </lineage>
</organism>
<feature type="compositionally biased region" description="Pro residues" evidence="1">
    <location>
        <begin position="165"/>
        <end position="181"/>
    </location>
</feature>
<dbReference type="AlphaFoldDB" id="A0A2N5UNR9"/>
<feature type="region of interest" description="Disordered" evidence="1">
    <location>
        <begin position="400"/>
        <end position="425"/>
    </location>
</feature>
<evidence type="ECO:0000256" key="1">
    <source>
        <dbReference type="SAM" id="MobiDB-lite"/>
    </source>
</evidence>
<accession>A0A2N5UNR9</accession>
<dbReference type="OrthoDB" id="2274644at2759"/>
<keyword evidence="3" id="KW-1185">Reference proteome</keyword>
<dbReference type="STRING" id="200324.A0A2N5UNR9"/>
<sequence length="503" mass="55474">MECPHSHPHLVYLQKLPQKKHHYRLKHDAPAQTSSTSSTSLVAINTSFVTAPPDTFGWRQHLPVLHTTDPKTLNLIVSQLLLGFTANINRSNTAVRAVLEQPCSTGGRTGTVRPKHLPPGRTGLSDQFLGPVAQDQPGPCFFEFYNTFDFHASFISIRNGHPLPRKLPPTPNLQSPPPLPPSSLSTRPIPFEQAQKDDAEGHHRAQDMTRLLASLQENLVGWTWKDAEDRAGEELELEDKQITYILFSFWEGVLERVQRAIDAETLVRLTGVADQMQEAGRKAAAAGRGELHPLSSAPAPNHALLQPPQTRSPSDLSDSLLPFLSSSNPSSAVSVSDGQYPHTPTQRVWGHAIMVVDPFLYKRNTSANIKPNVLVEIRAELTRPAASWPPAGFWTTCLAPSRHGDDRDPRSAHPAAQGPSTHHPQLAALSTPLLTLTRASPSLPRTGKHPTSLHTQSLRLHPQLLRLHPQSLRARRLGTRLGFQSHPRSPHLNMNLEVFGHDA</sequence>
<protein>
    <submittedName>
        <fullName evidence="2">Uncharacterized protein</fullName>
    </submittedName>
</protein>
<comment type="caution">
    <text evidence="2">The sequence shown here is derived from an EMBL/GenBank/DDBJ whole genome shotgun (WGS) entry which is preliminary data.</text>
</comment>
<feature type="compositionally biased region" description="Low complexity" evidence="1">
    <location>
        <begin position="312"/>
        <end position="321"/>
    </location>
</feature>